<dbReference type="Proteomes" id="UP000679848">
    <property type="component" value="Chromosome"/>
</dbReference>
<protein>
    <submittedName>
        <fullName evidence="1">Uncharacterized protein</fullName>
    </submittedName>
</protein>
<keyword evidence="2" id="KW-1185">Reference proteome</keyword>
<dbReference type="RefSeq" id="WP_187032575.1">
    <property type="nucleotide sequence ID" value="NZ_AP023420.1"/>
</dbReference>
<name>A0A810Q3F4_9FIRM</name>
<dbReference type="AlphaFoldDB" id="A0A810Q3F4"/>
<dbReference type="KEGG" id="pfaa:MM59RIKEN_01770"/>
<dbReference type="EMBL" id="AP023420">
    <property type="protein sequence ID" value="BCK82858.1"/>
    <property type="molecule type" value="Genomic_DNA"/>
</dbReference>
<organism evidence="1 2">
    <name type="scientific">Pusillibacter faecalis</name>
    <dbReference type="NCBI Taxonomy" id="2714358"/>
    <lineage>
        <taxon>Bacteria</taxon>
        <taxon>Bacillati</taxon>
        <taxon>Bacillota</taxon>
        <taxon>Clostridia</taxon>
        <taxon>Eubacteriales</taxon>
        <taxon>Oscillospiraceae</taxon>
        <taxon>Pusillibacter</taxon>
    </lineage>
</organism>
<reference evidence="1" key="1">
    <citation type="submission" date="2020-09" db="EMBL/GenBank/DDBJ databases">
        <title>New species isolated from human feces.</title>
        <authorList>
            <person name="Kitahara M."/>
            <person name="Shigeno Y."/>
            <person name="Shime M."/>
            <person name="Matsumoto Y."/>
            <person name="Nakamura S."/>
            <person name="Motooka D."/>
            <person name="Fukuoka S."/>
            <person name="Nishikawa H."/>
            <person name="Benno Y."/>
        </authorList>
    </citation>
    <scope>NUCLEOTIDE SEQUENCE</scope>
    <source>
        <strain evidence="1">MM59</strain>
    </source>
</reference>
<evidence type="ECO:0000313" key="1">
    <source>
        <dbReference type="EMBL" id="BCK82858.1"/>
    </source>
</evidence>
<sequence>MSISHTLLDMEPVLSRLSYGVDALHLMALGLEETTCQCGLYAVSDYLRDVRQELLSLYGEALNALSLGEAG</sequence>
<gene>
    <name evidence="1" type="ORF">MM59RIKEN_01770</name>
</gene>
<proteinExistence type="predicted"/>
<evidence type="ECO:0000313" key="2">
    <source>
        <dbReference type="Proteomes" id="UP000679848"/>
    </source>
</evidence>
<accession>A0A810Q3F4</accession>